<dbReference type="EMBL" id="CAJHJT010000056">
    <property type="protein sequence ID" value="CAD7014548.1"/>
    <property type="molecule type" value="Genomic_DNA"/>
</dbReference>
<dbReference type="AlphaFoldDB" id="A0A811VDY2"/>
<keyword evidence="1" id="KW-0472">Membrane</keyword>
<gene>
    <name evidence="2" type="ORF">CCAP1982_LOCUS22549</name>
</gene>
<evidence type="ECO:0000256" key="1">
    <source>
        <dbReference type="SAM" id="Phobius"/>
    </source>
</evidence>
<keyword evidence="1" id="KW-0812">Transmembrane</keyword>
<feature type="transmembrane region" description="Helical" evidence="1">
    <location>
        <begin position="70"/>
        <end position="95"/>
    </location>
</feature>
<proteinExistence type="predicted"/>
<dbReference type="Proteomes" id="UP000606786">
    <property type="component" value="Unassembled WGS sequence"/>
</dbReference>
<keyword evidence="1" id="KW-1133">Transmembrane helix</keyword>
<keyword evidence="3" id="KW-1185">Reference proteome</keyword>
<evidence type="ECO:0000313" key="2">
    <source>
        <dbReference type="EMBL" id="CAD7014548.1"/>
    </source>
</evidence>
<organism evidence="2 3">
    <name type="scientific">Ceratitis capitata</name>
    <name type="common">Mediterranean fruit fly</name>
    <name type="synonym">Tephritis capitata</name>
    <dbReference type="NCBI Taxonomy" id="7213"/>
    <lineage>
        <taxon>Eukaryota</taxon>
        <taxon>Metazoa</taxon>
        <taxon>Ecdysozoa</taxon>
        <taxon>Arthropoda</taxon>
        <taxon>Hexapoda</taxon>
        <taxon>Insecta</taxon>
        <taxon>Pterygota</taxon>
        <taxon>Neoptera</taxon>
        <taxon>Endopterygota</taxon>
        <taxon>Diptera</taxon>
        <taxon>Brachycera</taxon>
        <taxon>Muscomorpha</taxon>
        <taxon>Tephritoidea</taxon>
        <taxon>Tephritidae</taxon>
        <taxon>Ceratitis</taxon>
        <taxon>Ceratitis</taxon>
    </lineage>
</organism>
<name>A0A811VDY2_CERCA</name>
<accession>A0A811VDY2</accession>
<comment type="caution">
    <text evidence="2">The sequence shown here is derived from an EMBL/GenBank/DDBJ whole genome shotgun (WGS) entry which is preliminary data.</text>
</comment>
<reference evidence="2" key="1">
    <citation type="submission" date="2020-11" db="EMBL/GenBank/DDBJ databases">
        <authorList>
            <person name="Whitehead M."/>
        </authorList>
    </citation>
    <scope>NUCLEOTIDE SEQUENCE</scope>
    <source>
        <strain evidence="2">EGII</strain>
    </source>
</reference>
<protein>
    <submittedName>
        <fullName evidence="2">(Mediterranean fruit fly) hypothetical protein</fullName>
    </submittedName>
</protein>
<evidence type="ECO:0000313" key="3">
    <source>
        <dbReference type="Proteomes" id="UP000606786"/>
    </source>
</evidence>
<sequence length="155" mass="17328">MIAAGSRNATTAAAAAPTCNVNWPQTCMTAFSSLLFLLHTTPTVSAAGAAASRQAAANSLRRLTHFLLGYYIRVFIWFRFSMHASVIIAYMHIYICMNRLTTHFSLWLSDSKRGDLTVKWKNIVQSINSSRYVRANRSEYNKKNNTSSETGLIKV</sequence>